<evidence type="ECO:0000313" key="1">
    <source>
        <dbReference type="EMBL" id="ALP39836.1"/>
    </source>
</evidence>
<proteinExistence type="predicted"/>
<evidence type="ECO:0000313" key="2">
    <source>
        <dbReference type="Proteomes" id="UP000058114"/>
    </source>
</evidence>
<sequence length="250" mass="26923">MLTIDGHSQAFRFEEGMSYLGAYALPDNTGDLVIKVAAQIGKSAFVPQVLMLDSHFQVTRVLGKSLFSYQPAHMLDDDRIEGTVYVSRTALKPEAYMVIYTPAAELTGSTTVLHPAKAFARAHSTQEPDIKDPVIPHSPWGLIQIQVEDRAKMQGLDNTFKAEYADKVALSQGVQPTAAVATGAAVAVAAKPKPAPAMLSETEAFYRTQIGNAVKAGDIEKAMKLVDEAERAGSTSARQAFVDAVKQSQK</sequence>
<dbReference type="KEGG" id="asr:WL1483_417"/>
<dbReference type="InterPro" id="IPR010794">
    <property type="entry name" value="MalM"/>
</dbReference>
<name>A0A0S2SDS4_9GAMM</name>
<protein>
    <submittedName>
        <fullName evidence="1">Maltose operon protein</fullName>
    </submittedName>
</protein>
<dbReference type="GO" id="GO:0042597">
    <property type="term" value="C:periplasmic space"/>
    <property type="evidence" value="ECO:0007669"/>
    <property type="project" value="InterPro"/>
</dbReference>
<reference evidence="2" key="1">
    <citation type="submission" date="2015-10" db="EMBL/GenBank/DDBJ databases">
        <title>Complete Genome Sequence of Aeromonas schubertii strain WL1483.</title>
        <authorList>
            <person name="Liu L."/>
        </authorList>
    </citation>
    <scope>NUCLEOTIDE SEQUENCE [LARGE SCALE GENOMIC DNA]</scope>
    <source>
        <strain evidence="2">WL1483</strain>
    </source>
</reference>
<dbReference type="AlphaFoldDB" id="A0A0S2SDS4"/>
<organism evidence="1 2">
    <name type="scientific">Aeromonas schubertii</name>
    <dbReference type="NCBI Taxonomy" id="652"/>
    <lineage>
        <taxon>Bacteria</taxon>
        <taxon>Pseudomonadati</taxon>
        <taxon>Pseudomonadota</taxon>
        <taxon>Gammaproteobacteria</taxon>
        <taxon>Aeromonadales</taxon>
        <taxon>Aeromonadaceae</taxon>
        <taxon>Aeromonas</taxon>
    </lineage>
</organism>
<dbReference type="EMBL" id="CP013067">
    <property type="protein sequence ID" value="ALP39836.1"/>
    <property type="molecule type" value="Genomic_DNA"/>
</dbReference>
<gene>
    <name evidence="1" type="ORF">WL1483_417</name>
</gene>
<accession>A0A0S2SDS4</accession>
<dbReference type="Proteomes" id="UP000058114">
    <property type="component" value="Chromosome"/>
</dbReference>
<dbReference type="Pfam" id="PF07148">
    <property type="entry name" value="MalM"/>
    <property type="match status" value="1"/>
</dbReference>
<dbReference type="GO" id="GO:0008643">
    <property type="term" value="P:carbohydrate transport"/>
    <property type="evidence" value="ECO:0007669"/>
    <property type="project" value="InterPro"/>
</dbReference>
<dbReference type="PATRIC" id="fig|652.5.peg.3044"/>
<reference evidence="1 2" key="2">
    <citation type="journal article" date="2016" name="Genome Announc.">
        <title>Complete Genome Sequence of the Highly Virulent Aeromonas schubertii Strain WL1483, Isolated from Diseased Snakehead Fish (Channa argus) in China.</title>
        <authorList>
            <person name="Liu L."/>
            <person name="Li N."/>
            <person name="Zhang D."/>
            <person name="Fu X."/>
            <person name="Shi C."/>
            <person name="Lin Q."/>
            <person name="Hao G."/>
        </authorList>
    </citation>
    <scope>NUCLEOTIDE SEQUENCE [LARGE SCALE GENOMIC DNA]</scope>
    <source>
        <strain evidence="1 2">WL1483</strain>
    </source>
</reference>